<keyword evidence="1" id="KW-0472">Membrane</keyword>
<dbReference type="RefSeq" id="WP_048094243.1">
    <property type="nucleotide sequence ID" value="NZ_CP011267.1"/>
</dbReference>
<accession>A0A0F7IG44</accession>
<evidence type="ECO:0000313" key="2">
    <source>
        <dbReference type="EMBL" id="AKG92489.1"/>
    </source>
</evidence>
<dbReference type="EMBL" id="CP011267">
    <property type="protein sequence ID" value="AKG92489.1"/>
    <property type="molecule type" value="Genomic_DNA"/>
</dbReference>
<feature type="transmembrane region" description="Helical" evidence="1">
    <location>
        <begin position="47"/>
        <end position="67"/>
    </location>
</feature>
<dbReference type="NCBIfam" id="TIGR00304">
    <property type="entry name" value="TIGR00304 family membrane protein"/>
    <property type="match status" value="1"/>
</dbReference>
<dbReference type="Proteomes" id="UP000034723">
    <property type="component" value="Chromosome"/>
</dbReference>
<sequence length="71" mass="7483">MNPVKVFSGIALIVLGLMLYSLSQIPADNVEFAGIIMIGPFPILVGNSAGLMVAILLIAAMLVILTLSARW</sequence>
<evidence type="ECO:0000313" key="3">
    <source>
        <dbReference type="Proteomes" id="UP000034723"/>
    </source>
</evidence>
<dbReference type="Pfam" id="PF01998">
    <property type="entry name" value="DUF131"/>
    <property type="match status" value="1"/>
</dbReference>
<keyword evidence="1" id="KW-1133">Transmembrane helix</keyword>
<keyword evidence="3" id="KW-1185">Reference proteome</keyword>
<dbReference type="AlphaFoldDB" id="A0A0F7IG44"/>
<dbReference type="GeneID" id="24802740"/>
<evidence type="ECO:0008006" key="4">
    <source>
        <dbReference type="Google" id="ProtNLM"/>
    </source>
</evidence>
<dbReference type="InterPro" id="IPR002849">
    <property type="entry name" value="DUF131"/>
</dbReference>
<dbReference type="KEGG" id="gah:GAH_00152"/>
<organism evidence="2 3">
    <name type="scientific">Geoglobus ahangari</name>
    <dbReference type="NCBI Taxonomy" id="113653"/>
    <lineage>
        <taxon>Archaea</taxon>
        <taxon>Methanobacteriati</taxon>
        <taxon>Methanobacteriota</taxon>
        <taxon>Archaeoglobi</taxon>
        <taxon>Archaeoglobales</taxon>
        <taxon>Archaeoglobaceae</taxon>
        <taxon>Geoglobus</taxon>
    </lineage>
</organism>
<keyword evidence="1" id="KW-0812">Transmembrane</keyword>
<proteinExistence type="predicted"/>
<dbReference type="STRING" id="113653.GAH_00152"/>
<reference evidence="2 3" key="1">
    <citation type="submission" date="2015-04" db="EMBL/GenBank/DDBJ databases">
        <title>The complete genome sequence of the hyperthermophilic, obligate iron-reducing archaeon Geoglobus ahangari strain 234T.</title>
        <authorList>
            <person name="Manzella M.P."/>
            <person name="Holmes D.E."/>
            <person name="Rocheleau J.M."/>
            <person name="Chung A."/>
            <person name="Reguera G."/>
            <person name="Kashefi K."/>
        </authorList>
    </citation>
    <scope>NUCLEOTIDE SEQUENCE [LARGE SCALE GENOMIC DNA]</scope>
    <source>
        <strain evidence="2 3">234</strain>
    </source>
</reference>
<evidence type="ECO:0000256" key="1">
    <source>
        <dbReference type="SAM" id="Phobius"/>
    </source>
</evidence>
<dbReference type="OrthoDB" id="137740at2157"/>
<dbReference type="HOGENOM" id="CLU_149108_2_0_2"/>
<dbReference type="InParanoid" id="A0A0F7IG44"/>
<protein>
    <recommendedName>
        <fullName evidence="4">DUF131 domain-containing protein</fullName>
    </recommendedName>
</protein>
<gene>
    <name evidence="2" type="ORF">GAH_00152</name>
</gene>
<name>A0A0F7IG44_9EURY</name>